<evidence type="ECO:0000256" key="1">
    <source>
        <dbReference type="SAM" id="Phobius"/>
    </source>
</evidence>
<protein>
    <submittedName>
        <fullName evidence="2">Uncharacterized protein</fullName>
    </submittedName>
</protein>
<evidence type="ECO:0000313" key="3">
    <source>
        <dbReference type="Proteomes" id="UP000194440"/>
    </source>
</evidence>
<keyword evidence="1" id="KW-0812">Transmembrane</keyword>
<feature type="transmembrane region" description="Helical" evidence="1">
    <location>
        <begin position="108"/>
        <end position="130"/>
    </location>
</feature>
<gene>
    <name evidence="2" type="ORF">CBP36_20065</name>
</gene>
<keyword evidence="1" id="KW-0472">Membrane</keyword>
<accession>A0A240UJH3</accession>
<dbReference type="KEGG" id="acip:CBP36_20065"/>
<sequence length="197" mass="20411">MLKKKTGSIATNEVQVRAAKTKKGDRQAFFIKNGSNLFRVEPSAFSAISVTTGDDGTFVLYGQPQAEVEAGGTPMAHFKTQDAAEAAHALLSKAYAGIGMNRFGKGSWAIAIAALMFVVLISGGGGQGAYADMGDTSNPGGVGAPLPNTSLNQPVAPAGSFNKNETPLDDLIEGQYAFKPDLKMPEISAPALNCATN</sequence>
<reference evidence="2" key="1">
    <citation type="submission" date="2017-05" db="EMBL/GenBank/DDBJ databases">
        <title>Polyphasic characterization of four soil-derived phenanthrene-degrading Acidovorax strains and proposal of Acidovorax phenanthrenivorans sp. nov.</title>
        <authorList>
            <person name="Singleton D."/>
            <person name="Lee J."/>
            <person name="Dickey A.N."/>
            <person name="Stroud A."/>
            <person name="Scholl E.H."/>
            <person name="Wright F.A."/>
            <person name="Aitken M.D."/>
        </authorList>
    </citation>
    <scope>NUCLEOTIDE SEQUENCE</scope>
    <source>
        <strain evidence="2">P4</strain>
        <plasmid evidence="2">pACP4.1</plasmid>
    </source>
</reference>
<dbReference type="Proteomes" id="UP000194440">
    <property type="component" value="Plasmid pACP4.1"/>
</dbReference>
<name>A0A240UJH3_9BURK</name>
<proteinExistence type="predicted"/>
<organism evidence="2 3">
    <name type="scientific">Acidovorax carolinensis</name>
    <dbReference type="NCBI Taxonomy" id="553814"/>
    <lineage>
        <taxon>Bacteria</taxon>
        <taxon>Pseudomonadati</taxon>
        <taxon>Pseudomonadota</taxon>
        <taxon>Betaproteobacteria</taxon>
        <taxon>Burkholderiales</taxon>
        <taxon>Comamonadaceae</taxon>
        <taxon>Acidovorax</taxon>
    </lineage>
</organism>
<evidence type="ECO:0000313" key="2">
    <source>
        <dbReference type="EMBL" id="ART61265.1"/>
    </source>
</evidence>
<keyword evidence="3" id="KW-1185">Reference proteome</keyword>
<dbReference type="KEGG" id="acis:CBP35_20045"/>
<dbReference type="EMBL" id="CP021367">
    <property type="protein sequence ID" value="ART61265.1"/>
    <property type="molecule type" value="Genomic_DNA"/>
</dbReference>
<geneLocation type="plasmid" evidence="2 3">
    <name>pACP4.1</name>
</geneLocation>
<keyword evidence="1" id="KW-1133">Transmembrane helix</keyword>
<dbReference type="AlphaFoldDB" id="A0A240UJH3"/>
<keyword evidence="2" id="KW-0614">Plasmid</keyword>